<reference evidence="3" key="1">
    <citation type="submission" date="2017-10" db="EMBL/GenBank/DDBJ databases">
        <title>Rapid genome shrinkage in a self-fertile nematode reveals novel sperm competition proteins.</title>
        <authorList>
            <person name="Yin D."/>
            <person name="Schwarz E.M."/>
            <person name="Thomas C.G."/>
            <person name="Felde R.L."/>
            <person name="Korf I.F."/>
            <person name="Cutter A.D."/>
            <person name="Schartner C.M."/>
            <person name="Ralston E.J."/>
            <person name="Meyer B.J."/>
            <person name="Haag E.S."/>
        </authorList>
    </citation>
    <scope>NUCLEOTIDE SEQUENCE [LARGE SCALE GENOMIC DNA]</scope>
    <source>
        <strain evidence="3">JU1422</strain>
    </source>
</reference>
<dbReference type="AlphaFoldDB" id="A0A2G5SM40"/>
<accession>A0A2G5SM40</accession>
<keyword evidence="3" id="KW-1185">Reference proteome</keyword>
<protein>
    <submittedName>
        <fullName evidence="2">Uncharacterized protein</fullName>
    </submittedName>
</protein>
<feature type="compositionally biased region" description="Low complexity" evidence="1">
    <location>
        <begin position="231"/>
        <end position="241"/>
    </location>
</feature>
<evidence type="ECO:0000256" key="1">
    <source>
        <dbReference type="SAM" id="MobiDB-lite"/>
    </source>
</evidence>
<name>A0A2G5SM40_9PELO</name>
<feature type="region of interest" description="Disordered" evidence="1">
    <location>
        <begin position="206"/>
        <end position="284"/>
    </location>
</feature>
<evidence type="ECO:0000313" key="3">
    <source>
        <dbReference type="Proteomes" id="UP000230233"/>
    </source>
</evidence>
<feature type="compositionally biased region" description="Low complexity" evidence="1">
    <location>
        <begin position="15"/>
        <end position="30"/>
    </location>
</feature>
<evidence type="ECO:0000313" key="2">
    <source>
        <dbReference type="EMBL" id="PIC15941.1"/>
    </source>
</evidence>
<organism evidence="2 3">
    <name type="scientific">Caenorhabditis nigoni</name>
    <dbReference type="NCBI Taxonomy" id="1611254"/>
    <lineage>
        <taxon>Eukaryota</taxon>
        <taxon>Metazoa</taxon>
        <taxon>Ecdysozoa</taxon>
        <taxon>Nematoda</taxon>
        <taxon>Chromadorea</taxon>
        <taxon>Rhabditida</taxon>
        <taxon>Rhabditina</taxon>
        <taxon>Rhabditomorpha</taxon>
        <taxon>Rhabditoidea</taxon>
        <taxon>Rhabditidae</taxon>
        <taxon>Peloderinae</taxon>
        <taxon>Caenorhabditis</taxon>
    </lineage>
</organism>
<feature type="region of interest" description="Disordered" evidence="1">
    <location>
        <begin position="71"/>
        <end position="101"/>
    </location>
</feature>
<sequence length="443" mass="48213">MDGDDPAGDLQGGAPQTPSGQGFFGGSPFAGAPLMPSSLGLFGAAPFTGAPPMAMSQGFFGFSGYHPSATPQKPFVTFPDSDDEEEEEEEEGPMPEVPNSNGPIIVEIIHEEAEHYPSTQNYSIITFPDEEDEEETEEELDTLRCLDTGLAIVPWPLELSRLTGDRVIHRPGFRRYVNQNPNPAPFVPNLGTQLVQNTSFRMDGDEPAMKKAKLDSGTVQLSPPQEGGPGAPATSTSSSTPDEGQVGTGSAATARQNSARTAGAPNRRRRPRSPIPAPALLGDQVAPDREIIFEEIHEGPAGAGDQRLRPRPPIPAPALPGNQIGNEREIIFEEIREGPAQAENQRLHPRPPYVPDRRPILAPALEEDQDLPEIIFDGIHRGTVGAANQRRRRNVHRPPNIVHGLNQQQGPPPPPNFPFADLWPILRQMEFADFLEFLRVQDD</sequence>
<comment type="caution">
    <text evidence="2">The sequence shown here is derived from an EMBL/GenBank/DDBJ whole genome shotgun (WGS) entry which is preliminary data.</text>
</comment>
<feature type="region of interest" description="Disordered" evidence="1">
    <location>
        <begin position="1"/>
        <end position="30"/>
    </location>
</feature>
<dbReference type="EMBL" id="PDUG01000006">
    <property type="protein sequence ID" value="PIC15941.1"/>
    <property type="molecule type" value="Genomic_DNA"/>
</dbReference>
<dbReference type="Proteomes" id="UP000230233">
    <property type="component" value="Chromosome X"/>
</dbReference>
<proteinExistence type="predicted"/>
<gene>
    <name evidence="2" type="primary">Cnig_chr_X.g22725</name>
    <name evidence="2" type="ORF">B9Z55_022725</name>
</gene>
<feature type="compositionally biased region" description="Polar residues" evidence="1">
    <location>
        <begin position="248"/>
        <end position="258"/>
    </location>
</feature>
<feature type="compositionally biased region" description="Acidic residues" evidence="1">
    <location>
        <begin position="80"/>
        <end position="93"/>
    </location>
</feature>